<dbReference type="InterPro" id="IPR029063">
    <property type="entry name" value="SAM-dependent_MTases_sf"/>
</dbReference>
<gene>
    <name evidence="2" type="ORF">LZZ85_01750</name>
</gene>
<reference evidence="2" key="1">
    <citation type="submission" date="2022-01" db="EMBL/GenBank/DDBJ databases">
        <authorList>
            <person name="Jo J.-H."/>
            <person name="Im W.-T."/>
        </authorList>
    </citation>
    <scope>NUCLEOTIDE SEQUENCE</scope>
    <source>
        <strain evidence="2">NA20</strain>
    </source>
</reference>
<dbReference type="InterPro" id="IPR013216">
    <property type="entry name" value="Methyltransf_11"/>
</dbReference>
<protein>
    <submittedName>
        <fullName evidence="2">Class I SAM-dependent methyltransferase</fullName>
    </submittedName>
</protein>
<dbReference type="SUPFAM" id="SSF53335">
    <property type="entry name" value="S-adenosyl-L-methionine-dependent methyltransferases"/>
    <property type="match status" value="1"/>
</dbReference>
<evidence type="ECO:0000313" key="3">
    <source>
        <dbReference type="Proteomes" id="UP001165367"/>
    </source>
</evidence>
<dbReference type="Gene3D" id="3.40.50.150">
    <property type="entry name" value="Vaccinia Virus protein VP39"/>
    <property type="match status" value="1"/>
</dbReference>
<evidence type="ECO:0000259" key="1">
    <source>
        <dbReference type="Pfam" id="PF08241"/>
    </source>
</evidence>
<keyword evidence="2" id="KW-0489">Methyltransferase</keyword>
<dbReference type="PANTHER" id="PTHR45180:SF1">
    <property type="entry name" value="OS01G0307686 PROTEIN"/>
    <property type="match status" value="1"/>
</dbReference>
<dbReference type="GO" id="GO:0032259">
    <property type="term" value="P:methylation"/>
    <property type="evidence" value="ECO:0007669"/>
    <property type="project" value="UniProtKB-KW"/>
</dbReference>
<dbReference type="Pfam" id="PF08241">
    <property type="entry name" value="Methyltransf_11"/>
    <property type="match status" value="1"/>
</dbReference>
<sequence>MKNNFSDQARQYAIYRPTYPPELFEFLMEHVNQREAVWDCATGNGQTAVALAKYFEQVYATDISQQQLNNAQFGPNITYSLQAAEHTAFEDDKFNLVTVSQALHWFQFDAFYKEVYRVTKTGGVFAAWAYSLLTISPEIDEYIRDYHFNILKDHWDEERRFVDERYESIPFPFDEIASPDFVITYDWSLENLEGYLQTWSAYQNFVKSNGFDPVEALIIKIRPYWSEKRRVVFPVHMRVGRVK</sequence>
<dbReference type="GO" id="GO:0008168">
    <property type="term" value="F:methyltransferase activity"/>
    <property type="evidence" value="ECO:0007669"/>
    <property type="project" value="UniProtKB-KW"/>
</dbReference>
<feature type="domain" description="Methyltransferase type 11" evidence="1">
    <location>
        <begin position="39"/>
        <end position="126"/>
    </location>
</feature>
<dbReference type="RefSeq" id="WP_237868202.1">
    <property type="nucleotide sequence ID" value="NZ_JAKLTR010000001.1"/>
</dbReference>
<comment type="caution">
    <text evidence="2">The sequence shown here is derived from an EMBL/GenBank/DDBJ whole genome shotgun (WGS) entry which is preliminary data.</text>
</comment>
<organism evidence="2 3">
    <name type="scientific">Terrimonas ginsenosidimutans</name>
    <dbReference type="NCBI Taxonomy" id="2908004"/>
    <lineage>
        <taxon>Bacteria</taxon>
        <taxon>Pseudomonadati</taxon>
        <taxon>Bacteroidota</taxon>
        <taxon>Chitinophagia</taxon>
        <taxon>Chitinophagales</taxon>
        <taxon>Chitinophagaceae</taxon>
        <taxon>Terrimonas</taxon>
    </lineage>
</organism>
<dbReference type="CDD" id="cd02440">
    <property type="entry name" value="AdoMet_MTases"/>
    <property type="match status" value="1"/>
</dbReference>
<evidence type="ECO:0000313" key="2">
    <source>
        <dbReference type="EMBL" id="MCG2612976.1"/>
    </source>
</evidence>
<dbReference type="Proteomes" id="UP001165367">
    <property type="component" value="Unassembled WGS sequence"/>
</dbReference>
<name>A0ABS9KKX6_9BACT</name>
<accession>A0ABS9KKX6</accession>
<dbReference type="EMBL" id="JAKLTR010000001">
    <property type="protein sequence ID" value="MCG2612976.1"/>
    <property type="molecule type" value="Genomic_DNA"/>
</dbReference>
<proteinExistence type="predicted"/>
<keyword evidence="2" id="KW-0808">Transferase</keyword>
<dbReference type="PANTHER" id="PTHR45180">
    <property type="entry name" value="OS01G0307686 PROTEIN"/>
    <property type="match status" value="1"/>
</dbReference>
<keyword evidence="3" id="KW-1185">Reference proteome</keyword>